<keyword evidence="3" id="KW-0732">Signal</keyword>
<feature type="compositionally biased region" description="Pro residues" evidence="2">
    <location>
        <begin position="77"/>
        <end position="101"/>
    </location>
</feature>
<dbReference type="GO" id="GO:0016788">
    <property type="term" value="F:hydrolase activity, acting on ester bonds"/>
    <property type="evidence" value="ECO:0007669"/>
    <property type="project" value="InterPro"/>
</dbReference>
<evidence type="ECO:0000313" key="5">
    <source>
        <dbReference type="Proteomes" id="UP000324897"/>
    </source>
</evidence>
<protein>
    <recommendedName>
        <fullName evidence="6">GDSL esterase/lipase</fullName>
    </recommendedName>
</protein>
<feature type="chain" id="PRO_5023922314" description="GDSL esterase/lipase" evidence="3">
    <location>
        <begin position="21"/>
        <end position="301"/>
    </location>
</feature>
<keyword evidence="5" id="KW-1185">Reference proteome</keyword>
<dbReference type="Gene3D" id="3.40.50.1110">
    <property type="entry name" value="SGNH hydrolase"/>
    <property type="match status" value="1"/>
</dbReference>
<dbReference type="InterPro" id="IPR036514">
    <property type="entry name" value="SGNH_hydro_sf"/>
</dbReference>
<feature type="region of interest" description="Disordered" evidence="2">
    <location>
        <begin position="30"/>
        <end position="115"/>
    </location>
</feature>
<dbReference type="Proteomes" id="UP000324897">
    <property type="component" value="Chromosome 1"/>
</dbReference>
<evidence type="ECO:0000313" key="4">
    <source>
        <dbReference type="EMBL" id="TVU33690.1"/>
    </source>
</evidence>
<dbReference type="AlphaFoldDB" id="A0A5J9VFM7"/>
<comment type="caution">
    <text evidence="4">The sequence shown here is derived from an EMBL/GenBank/DDBJ whole genome shotgun (WGS) entry which is preliminary data.</text>
</comment>
<name>A0A5J9VFM7_9POAL</name>
<evidence type="ECO:0000256" key="3">
    <source>
        <dbReference type="SAM" id="SignalP"/>
    </source>
</evidence>
<dbReference type="PANTHER" id="PTHR45642">
    <property type="entry name" value="GDSL ESTERASE/LIPASE EXL3"/>
    <property type="match status" value="1"/>
</dbReference>
<reference evidence="4 5" key="1">
    <citation type="journal article" date="2019" name="Sci. Rep.">
        <title>A high-quality genome of Eragrostis curvula grass provides insights into Poaceae evolution and supports new strategies to enhance forage quality.</title>
        <authorList>
            <person name="Carballo J."/>
            <person name="Santos B.A.C.M."/>
            <person name="Zappacosta D."/>
            <person name="Garbus I."/>
            <person name="Selva J.P."/>
            <person name="Gallo C.A."/>
            <person name="Diaz A."/>
            <person name="Albertini E."/>
            <person name="Caccamo M."/>
            <person name="Echenique V."/>
        </authorList>
    </citation>
    <scope>NUCLEOTIDE SEQUENCE [LARGE SCALE GENOMIC DNA]</scope>
    <source>
        <strain evidence="5">cv. Victoria</strain>
        <tissue evidence="4">Leaf</tissue>
    </source>
</reference>
<evidence type="ECO:0008006" key="6">
    <source>
        <dbReference type="Google" id="ProtNLM"/>
    </source>
</evidence>
<feature type="signal peptide" evidence="3">
    <location>
        <begin position="1"/>
        <end position="20"/>
    </location>
</feature>
<dbReference type="InterPro" id="IPR050592">
    <property type="entry name" value="GDSL_lipolytic_enzyme"/>
</dbReference>
<dbReference type="Pfam" id="PF00657">
    <property type="entry name" value="Lipase_GDSL"/>
    <property type="match status" value="1"/>
</dbReference>
<organism evidence="4 5">
    <name type="scientific">Eragrostis curvula</name>
    <name type="common">weeping love grass</name>
    <dbReference type="NCBI Taxonomy" id="38414"/>
    <lineage>
        <taxon>Eukaryota</taxon>
        <taxon>Viridiplantae</taxon>
        <taxon>Streptophyta</taxon>
        <taxon>Embryophyta</taxon>
        <taxon>Tracheophyta</taxon>
        <taxon>Spermatophyta</taxon>
        <taxon>Magnoliopsida</taxon>
        <taxon>Liliopsida</taxon>
        <taxon>Poales</taxon>
        <taxon>Poaceae</taxon>
        <taxon>PACMAD clade</taxon>
        <taxon>Chloridoideae</taxon>
        <taxon>Eragrostideae</taxon>
        <taxon>Eragrostidinae</taxon>
        <taxon>Eragrostis</taxon>
    </lineage>
</organism>
<comment type="similarity">
    <text evidence="1">Belongs to the 'GDSL' lipolytic enzyme family.</text>
</comment>
<dbReference type="EMBL" id="RWGY01000011">
    <property type="protein sequence ID" value="TVU33690.1"/>
    <property type="molecule type" value="Genomic_DNA"/>
</dbReference>
<dbReference type="OrthoDB" id="1894747at2759"/>
<dbReference type="PANTHER" id="PTHR45642:SF19">
    <property type="entry name" value="OS02G0110000 PROTEIN"/>
    <property type="match status" value="1"/>
</dbReference>
<dbReference type="InterPro" id="IPR001087">
    <property type="entry name" value="GDSL"/>
</dbReference>
<dbReference type="Gramene" id="TVU33690">
    <property type="protein sequence ID" value="TVU33690"/>
    <property type="gene ID" value="EJB05_25523"/>
</dbReference>
<sequence length="301" mass="32925">MRKQAVIAAALLAMAWPCSSTKMATVQRMASWLPDQQDDDPAMPGPPPSPPDEFDQPGSPLQESPLHQEYETAEPALPAPKPETSVPIPPHHQQSPPPPQMVPSSSPLAPPGAINNTATAWTTMLVFGDSTVDPGNNNWLQTAAKANFLPYGMSFYGGKPTGRFSNGRLITDIIAEKLGIGKGIPGFHDPKLKREQLMTSVSFASAGSGYDDTTARRSNVLSFSNQLEDLWHYKRNLKKLVRPRRAEQLVRKATFIISAGTTDLLFRYLPSSQSAEHTELKYENQLIARVANYTQACACQT</sequence>
<proteinExistence type="inferred from homology"/>
<gene>
    <name evidence="4" type="ORF">EJB05_25523</name>
</gene>
<evidence type="ECO:0000256" key="1">
    <source>
        <dbReference type="ARBA" id="ARBA00008668"/>
    </source>
</evidence>
<evidence type="ECO:0000256" key="2">
    <source>
        <dbReference type="SAM" id="MobiDB-lite"/>
    </source>
</evidence>
<accession>A0A5J9VFM7</accession>